<evidence type="ECO:0000313" key="10">
    <source>
        <dbReference type="Proteomes" id="UP000078287"/>
    </source>
</evidence>
<evidence type="ECO:0000313" key="9">
    <source>
        <dbReference type="EMBL" id="OAN43641.1"/>
    </source>
</evidence>
<dbReference type="Proteomes" id="UP000078287">
    <property type="component" value="Unassembled WGS sequence"/>
</dbReference>
<evidence type="ECO:0000256" key="6">
    <source>
        <dbReference type="ARBA" id="ARBA00023136"/>
    </source>
</evidence>
<protein>
    <submittedName>
        <fullName evidence="9">Sugar ABC transporter permease</fullName>
    </submittedName>
</protein>
<feature type="transmembrane region" description="Helical" evidence="7">
    <location>
        <begin position="104"/>
        <end position="126"/>
    </location>
</feature>
<dbReference type="PANTHER" id="PTHR43744:SF4">
    <property type="entry name" value="OSMOPROTECTIVE COMPOUNDS UPTAKE PERMEASE PROTEIN GGTD"/>
    <property type="match status" value="1"/>
</dbReference>
<feature type="transmembrane region" description="Helical" evidence="7">
    <location>
        <begin position="210"/>
        <end position="233"/>
    </location>
</feature>
<dbReference type="RefSeq" id="WP_066790093.1">
    <property type="nucleotide sequence ID" value="NZ_LWQS01000078.1"/>
</dbReference>
<dbReference type="InterPro" id="IPR035906">
    <property type="entry name" value="MetI-like_sf"/>
</dbReference>
<evidence type="ECO:0000256" key="4">
    <source>
        <dbReference type="ARBA" id="ARBA00022692"/>
    </source>
</evidence>
<keyword evidence="6 7" id="KW-0472">Membrane</keyword>
<dbReference type="GO" id="GO:0005886">
    <property type="term" value="C:plasma membrane"/>
    <property type="evidence" value="ECO:0007669"/>
    <property type="project" value="UniProtKB-SubCell"/>
</dbReference>
<keyword evidence="5 7" id="KW-1133">Transmembrane helix</keyword>
<gene>
    <name evidence="9" type="ORF">A6A03_18265</name>
</gene>
<dbReference type="Gene3D" id="1.10.3720.10">
    <property type="entry name" value="MetI-like"/>
    <property type="match status" value="1"/>
</dbReference>
<comment type="caution">
    <text evidence="9">The sequence shown here is derived from an EMBL/GenBank/DDBJ whole genome shotgun (WGS) entry which is preliminary data.</text>
</comment>
<dbReference type="AlphaFoldDB" id="A0A178M4H6"/>
<accession>A0A178M4H6</accession>
<evidence type="ECO:0000256" key="3">
    <source>
        <dbReference type="ARBA" id="ARBA00022475"/>
    </source>
</evidence>
<feature type="transmembrane region" description="Helical" evidence="7">
    <location>
        <begin position="269"/>
        <end position="290"/>
    </location>
</feature>
<proteinExistence type="inferred from homology"/>
<dbReference type="Pfam" id="PF00528">
    <property type="entry name" value="BPD_transp_1"/>
    <property type="match status" value="1"/>
</dbReference>
<dbReference type="CDD" id="cd06261">
    <property type="entry name" value="TM_PBP2"/>
    <property type="match status" value="1"/>
</dbReference>
<evidence type="ECO:0000256" key="2">
    <source>
        <dbReference type="ARBA" id="ARBA00022448"/>
    </source>
</evidence>
<comment type="similarity">
    <text evidence="7">Belongs to the binding-protein-dependent transport system permease family.</text>
</comment>
<evidence type="ECO:0000256" key="7">
    <source>
        <dbReference type="RuleBase" id="RU363032"/>
    </source>
</evidence>
<dbReference type="EMBL" id="LWQS01000078">
    <property type="protein sequence ID" value="OAN43641.1"/>
    <property type="molecule type" value="Genomic_DNA"/>
</dbReference>
<dbReference type="PROSITE" id="PS50928">
    <property type="entry name" value="ABC_TM1"/>
    <property type="match status" value="1"/>
</dbReference>
<sequence length="305" mass="33881">MTSTTLAAPRQRRRFRIGHIMVYVVMILITVLWITPTIGLLVSSFRPADDVKTSGWWTVVTNPENARFTLNNYRIVLGIPLPDRPVTSGTRVGMEVALINTLTVALPATIIPILIAAFAAYGFAWIDFPGRRPLFILVVAMLVVPLQISLVPILRDYVALGLGGTYLGVWLAHTGFGLPLAVYLLYNYISTIPRDIFESAFLDGATHFTIFTRLILPLSMPALASFAIFQFLWTWNDLLVALVFLGAEPRVQVVTQRLLSLLGQFGQEWHLLTSGAFISMIVPLIVFFSLQRFFVRGLMAGSVKG</sequence>
<reference evidence="9 10" key="1">
    <citation type="submission" date="2016-04" db="EMBL/GenBank/DDBJ databases">
        <title>Chloroflexus islandicus sp. nov., a thermophilic filamentous anoxygenic phototrophic bacterium from geyser Strokkur (Iceland).</title>
        <authorList>
            <person name="Gaisin V.A."/>
            <person name="Kalashnikov A.M."/>
            <person name="Sukhacheva M.V."/>
            <person name="Grouzdev D.S."/>
            <person name="Ivanov T.M."/>
            <person name="Kuznetsov B."/>
            <person name="Gorlenko V.M."/>
        </authorList>
    </citation>
    <scope>NUCLEOTIDE SEQUENCE [LARGE SCALE GENOMIC DNA]</scope>
    <source>
        <strain evidence="10">isl-2</strain>
    </source>
</reference>
<feature type="transmembrane region" description="Helical" evidence="7">
    <location>
        <begin position="133"/>
        <end position="154"/>
    </location>
</feature>
<dbReference type="SUPFAM" id="SSF161098">
    <property type="entry name" value="MetI-like"/>
    <property type="match status" value="1"/>
</dbReference>
<name>A0A178M4H6_9CHLR</name>
<keyword evidence="2 7" id="KW-0813">Transport</keyword>
<evidence type="ECO:0000256" key="1">
    <source>
        <dbReference type="ARBA" id="ARBA00004651"/>
    </source>
</evidence>
<dbReference type="STRING" id="1707952.A6A03_18265"/>
<dbReference type="PANTHER" id="PTHR43744">
    <property type="entry name" value="ABC TRANSPORTER PERMEASE PROTEIN MG189-RELATED-RELATED"/>
    <property type="match status" value="1"/>
</dbReference>
<feature type="transmembrane region" description="Helical" evidence="7">
    <location>
        <begin position="166"/>
        <end position="189"/>
    </location>
</feature>
<dbReference type="GO" id="GO:0055085">
    <property type="term" value="P:transmembrane transport"/>
    <property type="evidence" value="ECO:0007669"/>
    <property type="project" value="InterPro"/>
</dbReference>
<feature type="transmembrane region" description="Helical" evidence="7">
    <location>
        <begin position="20"/>
        <end position="42"/>
    </location>
</feature>
<keyword evidence="3" id="KW-1003">Cell membrane</keyword>
<feature type="domain" description="ABC transmembrane type-1" evidence="8">
    <location>
        <begin position="98"/>
        <end position="290"/>
    </location>
</feature>
<evidence type="ECO:0000259" key="8">
    <source>
        <dbReference type="PROSITE" id="PS50928"/>
    </source>
</evidence>
<keyword evidence="10" id="KW-1185">Reference proteome</keyword>
<dbReference type="OrthoDB" id="9815445at2"/>
<keyword evidence="4 7" id="KW-0812">Transmembrane</keyword>
<comment type="subcellular location">
    <subcellularLocation>
        <location evidence="1 7">Cell membrane</location>
        <topology evidence="1 7">Multi-pass membrane protein</topology>
    </subcellularLocation>
</comment>
<organism evidence="9 10">
    <name type="scientific">Chloroflexus islandicus</name>
    <dbReference type="NCBI Taxonomy" id="1707952"/>
    <lineage>
        <taxon>Bacteria</taxon>
        <taxon>Bacillati</taxon>
        <taxon>Chloroflexota</taxon>
        <taxon>Chloroflexia</taxon>
        <taxon>Chloroflexales</taxon>
        <taxon>Chloroflexineae</taxon>
        <taxon>Chloroflexaceae</taxon>
        <taxon>Chloroflexus</taxon>
    </lineage>
</organism>
<dbReference type="InterPro" id="IPR000515">
    <property type="entry name" value="MetI-like"/>
</dbReference>
<evidence type="ECO:0000256" key="5">
    <source>
        <dbReference type="ARBA" id="ARBA00022989"/>
    </source>
</evidence>